<accession>A0A5B2VP91</accession>
<comment type="caution">
    <text evidence="2">The sequence shown here is derived from an EMBL/GenBank/DDBJ whole genome shotgun (WGS) entry which is preliminary data.</text>
</comment>
<reference evidence="2 3" key="1">
    <citation type="submission" date="2019-09" db="EMBL/GenBank/DDBJ databases">
        <title>Chitinophaga ginsengihumi sp. nov., isolated from soil of ginseng rhizosphere.</title>
        <authorList>
            <person name="Lee J."/>
        </authorList>
    </citation>
    <scope>NUCLEOTIDE SEQUENCE [LARGE SCALE GENOMIC DNA]</scope>
    <source>
        <strain evidence="2 3">BN140078</strain>
    </source>
</reference>
<dbReference type="Pfam" id="PF19413">
    <property type="entry name" value="YaiO"/>
    <property type="match status" value="1"/>
</dbReference>
<dbReference type="InterPro" id="IPR030887">
    <property type="entry name" value="Beta-barrel_YaiO"/>
</dbReference>
<dbReference type="AlphaFoldDB" id="A0A5B2VP91"/>
<proteinExistence type="predicted"/>
<name>A0A5B2VP91_9BACT</name>
<protein>
    <submittedName>
        <fullName evidence="2">YaiO family outer membrane beta-barrel protein</fullName>
    </submittedName>
</protein>
<feature type="domain" description="YaiO beta-barrel" evidence="1">
    <location>
        <begin position="196"/>
        <end position="367"/>
    </location>
</feature>
<dbReference type="InterPro" id="IPR011990">
    <property type="entry name" value="TPR-like_helical_dom_sf"/>
</dbReference>
<dbReference type="Pfam" id="PF14559">
    <property type="entry name" value="TPR_19"/>
    <property type="match status" value="2"/>
</dbReference>
<organism evidence="2 3">
    <name type="scientific">Chitinophaga agrisoli</name>
    <dbReference type="NCBI Taxonomy" id="2607653"/>
    <lineage>
        <taxon>Bacteria</taxon>
        <taxon>Pseudomonadati</taxon>
        <taxon>Bacteroidota</taxon>
        <taxon>Chitinophagia</taxon>
        <taxon>Chitinophagales</taxon>
        <taxon>Chitinophagaceae</taxon>
        <taxon>Chitinophaga</taxon>
    </lineage>
</organism>
<evidence type="ECO:0000313" key="2">
    <source>
        <dbReference type="EMBL" id="KAA2240206.1"/>
    </source>
</evidence>
<gene>
    <name evidence="2" type="primary">yaiO</name>
    <name evidence="2" type="ORF">F0L74_29000</name>
</gene>
<dbReference type="NCBIfam" id="TIGR04390">
    <property type="entry name" value="OMP_YaiO_dom"/>
    <property type="match status" value="1"/>
</dbReference>
<dbReference type="Proteomes" id="UP000324611">
    <property type="component" value="Unassembled WGS sequence"/>
</dbReference>
<evidence type="ECO:0000259" key="1">
    <source>
        <dbReference type="Pfam" id="PF19413"/>
    </source>
</evidence>
<dbReference type="EMBL" id="VUOC01000004">
    <property type="protein sequence ID" value="KAA2240206.1"/>
    <property type="molecule type" value="Genomic_DNA"/>
</dbReference>
<keyword evidence="3" id="KW-1185">Reference proteome</keyword>
<dbReference type="RefSeq" id="WP_149841384.1">
    <property type="nucleotide sequence ID" value="NZ_VUOC01000004.1"/>
</dbReference>
<dbReference type="Gene3D" id="1.25.40.10">
    <property type="entry name" value="Tetratricopeptide repeat domain"/>
    <property type="match status" value="1"/>
</dbReference>
<reference evidence="2 3" key="2">
    <citation type="submission" date="2019-09" db="EMBL/GenBank/DDBJ databases">
        <authorList>
            <person name="Jin C."/>
        </authorList>
    </citation>
    <scope>NUCLEOTIDE SEQUENCE [LARGE SCALE GENOMIC DNA]</scope>
    <source>
        <strain evidence="2 3">BN140078</strain>
    </source>
</reference>
<sequence>MAPIIDRSLLDMTCIPNITRHCILLSLLALTAYWQAYAQERRSSDELFQDARHAAFEEKDYPQAIRLSRLALAQSPDYSEIRVFVGRVYTWGDHPDSARTEFHYVIQAHPDYEDAYVAITDLEYWNDRPDTALVYVTQGLQQHPQSAPLLLRKARVQAALKQLPEAAKTANALLVLYPSDAAGRALLSSIRDQVRKNKIDISYDYTYFDKRFDQAWHLLSVSYARQTKMGTILGRMNYANKFGEDGVQGEIEAYPRISKTFYAYVSAGYSGSDIFSKYRSGLSLYANLPASFEGEVGFRYLYFDDAVWIYTASIGKYYKNWWFNLRTFLTPGEGELSRSFAVTARYYTAGADDYFSIGLGTGVSPDDQRNNINYAINTNLITYKWLLGYQRTIWRQNIIGAGVTWYYEEYRKGTYGNQVNIGIMLQRRF</sequence>
<evidence type="ECO:0000313" key="3">
    <source>
        <dbReference type="Proteomes" id="UP000324611"/>
    </source>
</evidence>
<dbReference type="SUPFAM" id="SSF48452">
    <property type="entry name" value="TPR-like"/>
    <property type="match status" value="1"/>
</dbReference>